<dbReference type="Proteomes" id="UP000184268">
    <property type="component" value="Unassembled WGS sequence"/>
</dbReference>
<organism evidence="2 3">
    <name type="scientific">Ferrimonas marina</name>
    <dbReference type="NCBI Taxonomy" id="299255"/>
    <lineage>
        <taxon>Bacteria</taxon>
        <taxon>Pseudomonadati</taxon>
        <taxon>Pseudomonadota</taxon>
        <taxon>Gammaproteobacteria</taxon>
        <taxon>Alteromonadales</taxon>
        <taxon>Ferrimonadaceae</taxon>
        <taxon>Ferrimonas</taxon>
    </lineage>
</organism>
<feature type="transmembrane region" description="Helical" evidence="1">
    <location>
        <begin position="115"/>
        <end position="133"/>
    </location>
</feature>
<feature type="transmembrane region" description="Helical" evidence="1">
    <location>
        <begin position="15"/>
        <end position="34"/>
    </location>
</feature>
<evidence type="ECO:0000313" key="2">
    <source>
        <dbReference type="EMBL" id="SHH93308.1"/>
    </source>
</evidence>
<keyword evidence="1" id="KW-1133">Transmembrane helix</keyword>
<feature type="transmembrane region" description="Helical" evidence="1">
    <location>
        <begin position="145"/>
        <end position="164"/>
    </location>
</feature>
<protein>
    <submittedName>
        <fullName evidence="2">Uncharacterized protein</fullName>
    </submittedName>
</protein>
<evidence type="ECO:0000256" key="1">
    <source>
        <dbReference type="SAM" id="Phobius"/>
    </source>
</evidence>
<dbReference type="STRING" id="299255.SAMN02745129_3128"/>
<name>A0A1M5X190_9GAMM</name>
<feature type="transmembrane region" description="Helical" evidence="1">
    <location>
        <begin position="77"/>
        <end position="95"/>
    </location>
</feature>
<reference evidence="2 3" key="1">
    <citation type="submission" date="2016-11" db="EMBL/GenBank/DDBJ databases">
        <authorList>
            <person name="Jaros S."/>
            <person name="Januszkiewicz K."/>
            <person name="Wedrychowicz H."/>
        </authorList>
    </citation>
    <scope>NUCLEOTIDE SEQUENCE [LARGE SCALE GENOMIC DNA]</scope>
    <source>
        <strain evidence="2 3">DSM 16917</strain>
    </source>
</reference>
<keyword evidence="1" id="KW-0472">Membrane</keyword>
<sequence length="206" mass="21959">MQGQHKEKGSERRNIGYGVALAVGLMAIWSGPLAASQGSEGVVSDLVARMALLLLTLPLLPQLGLLAKLERRQGYGAYWLTLLLTAALVIAVVAYPQGWLATELAPEGRSLLGQAWQIPLAMLAMALLVVLYACWQHLPRSVNRLAVAALLLWLAGPLLALFAAPWGQPLALSLMLLASWSLLRGLSAELAQRSAQLQAQARAGNG</sequence>
<evidence type="ECO:0000313" key="3">
    <source>
        <dbReference type="Proteomes" id="UP000184268"/>
    </source>
</evidence>
<dbReference type="RefSeq" id="WP_067661200.1">
    <property type="nucleotide sequence ID" value="NZ_FQXG01000005.1"/>
</dbReference>
<feature type="transmembrane region" description="Helical" evidence="1">
    <location>
        <begin position="46"/>
        <end position="65"/>
    </location>
</feature>
<dbReference type="EMBL" id="FQXG01000005">
    <property type="protein sequence ID" value="SHH93308.1"/>
    <property type="molecule type" value="Genomic_DNA"/>
</dbReference>
<accession>A0A1M5X190</accession>
<keyword evidence="3" id="KW-1185">Reference proteome</keyword>
<keyword evidence="1" id="KW-0812">Transmembrane</keyword>
<proteinExistence type="predicted"/>
<dbReference type="AlphaFoldDB" id="A0A1M5X190"/>
<gene>
    <name evidence="2" type="ORF">SAMN02745129_3128</name>
</gene>